<gene>
    <name evidence="1" type="ORF">FHR84_002279</name>
</gene>
<dbReference type="RefSeq" id="WP_179535367.1">
    <property type="nucleotide sequence ID" value="NZ_JACBYW010000003.1"/>
</dbReference>
<dbReference type="EMBL" id="JACBYW010000003">
    <property type="protein sequence ID" value="NYH78954.1"/>
    <property type="molecule type" value="Genomic_DNA"/>
</dbReference>
<protein>
    <recommendedName>
        <fullName evidence="3">DUF3151 domain-containing protein</fullName>
    </recommendedName>
</protein>
<dbReference type="PIRSF" id="PIRSF017349">
    <property type="entry name" value="UCP017349"/>
    <property type="match status" value="1"/>
</dbReference>
<evidence type="ECO:0000313" key="2">
    <source>
        <dbReference type="Proteomes" id="UP000548304"/>
    </source>
</evidence>
<organism evidence="1 2">
    <name type="scientific">Actinopolyspora biskrensis</name>
    <dbReference type="NCBI Taxonomy" id="1470178"/>
    <lineage>
        <taxon>Bacteria</taxon>
        <taxon>Bacillati</taxon>
        <taxon>Actinomycetota</taxon>
        <taxon>Actinomycetes</taxon>
        <taxon>Actinopolysporales</taxon>
        <taxon>Actinopolysporaceae</taxon>
        <taxon>Actinopolyspora</taxon>
    </lineage>
</organism>
<dbReference type="Proteomes" id="UP000548304">
    <property type="component" value="Unassembled WGS sequence"/>
</dbReference>
<keyword evidence="2" id="KW-1185">Reference proteome</keyword>
<accession>A0A852YUX4</accession>
<comment type="caution">
    <text evidence="1">The sequence shown here is derived from an EMBL/GenBank/DDBJ whole genome shotgun (WGS) entry which is preliminary data.</text>
</comment>
<evidence type="ECO:0008006" key="3">
    <source>
        <dbReference type="Google" id="ProtNLM"/>
    </source>
</evidence>
<proteinExistence type="predicted"/>
<dbReference type="InterPro" id="IPR014487">
    <property type="entry name" value="DUF3151"/>
</dbReference>
<evidence type="ECO:0000313" key="1">
    <source>
        <dbReference type="EMBL" id="NYH78954.1"/>
    </source>
</evidence>
<dbReference type="AlphaFoldDB" id="A0A852YUX4"/>
<dbReference type="Pfam" id="PF11349">
    <property type="entry name" value="DUF3151"/>
    <property type="match status" value="1"/>
</dbReference>
<name>A0A852YUX4_9ACTN</name>
<sequence length="138" mass="14980">MTTQGNLLEPPETLLPEDTAAQTELDEGNAANEVAARHPTYSAAWARLAELALDSGEAVAAYAYARTGYHRGLDSLRKAGWKGFGPVPWSHRPNRGVLRSVAMLAKAAKAIGEDEEYERCRQLLLDSDPESLEPNGMS</sequence>
<reference evidence="1 2" key="1">
    <citation type="submission" date="2020-07" db="EMBL/GenBank/DDBJ databases">
        <title>Genomic Encyclopedia of Type Strains, Phase III (KMG-III): the genomes of soil and plant-associated and newly described type strains.</title>
        <authorList>
            <person name="Whitman W."/>
        </authorList>
    </citation>
    <scope>NUCLEOTIDE SEQUENCE [LARGE SCALE GENOMIC DNA]</scope>
    <source>
        <strain evidence="1 2">CECT 8576</strain>
    </source>
</reference>